<dbReference type="EMBL" id="MVGT01003699">
    <property type="protein sequence ID" value="OVA03362.1"/>
    <property type="molecule type" value="Genomic_DNA"/>
</dbReference>
<comment type="caution">
    <text evidence="1">The sequence shown here is derived from an EMBL/GenBank/DDBJ whole genome shotgun (WGS) entry which is preliminary data.</text>
</comment>
<dbReference type="OrthoDB" id="1932340at2759"/>
<keyword evidence="2" id="KW-1185">Reference proteome</keyword>
<evidence type="ECO:0000313" key="1">
    <source>
        <dbReference type="EMBL" id="OVA03362.1"/>
    </source>
</evidence>
<dbReference type="Proteomes" id="UP000195402">
    <property type="component" value="Unassembled WGS sequence"/>
</dbReference>
<organism evidence="1 2">
    <name type="scientific">Macleaya cordata</name>
    <name type="common">Five-seeded plume-poppy</name>
    <name type="synonym">Bocconia cordata</name>
    <dbReference type="NCBI Taxonomy" id="56857"/>
    <lineage>
        <taxon>Eukaryota</taxon>
        <taxon>Viridiplantae</taxon>
        <taxon>Streptophyta</taxon>
        <taxon>Embryophyta</taxon>
        <taxon>Tracheophyta</taxon>
        <taxon>Spermatophyta</taxon>
        <taxon>Magnoliopsida</taxon>
        <taxon>Ranunculales</taxon>
        <taxon>Papaveraceae</taxon>
        <taxon>Papaveroideae</taxon>
        <taxon>Macleaya</taxon>
    </lineage>
</organism>
<accession>A0A200PYQ4</accession>
<reference evidence="1" key="1">
    <citation type="journal article" date="2017" name="Mol. Plant">
        <title>The Genome of Medicinal Plant Macleaya cordata Provides New Insights into Benzylisoquinoline Alkaloids Metabolism.</title>
        <authorList>
            <person name="Liu X."/>
            <person name="Liu Y."/>
            <person name="Huang P."/>
            <person name="Ma Y."/>
            <person name="Qing Z."/>
            <person name="Tang Q."/>
            <person name="Cao H."/>
            <person name="Cheng P."/>
            <person name="Zheng Y."/>
            <person name="Yuan Z."/>
            <person name="Zhou Y."/>
            <person name="Liu J."/>
            <person name="Tang Z."/>
            <person name="Zhuo Y."/>
            <person name="Zhang Y."/>
            <person name="Yu L."/>
            <person name="Huang J."/>
            <person name="Yang P."/>
            <person name="Peng Q."/>
            <person name="Zhang J."/>
            <person name="Jiang W."/>
            <person name="Zhang Z."/>
            <person name="Lin K."/>
            <person name="Ro D.K."/>
            <person name="Chen X."/>
            <person name="Xiong X."/>
            <person name="Shang Y."/>
            <person name="Huang S."/>
            <person name="Zeng J."/>
        </authorList>
    </citation>
    <scope>NUCLEOTIDE SEQUENCE [LARGE SCALE GENOMIC DNA]</scope>
    <source>
        <strain evidence="1">BLH2017</strain>
        <tissue evidence="1">Root</tissue>
    </source>
</reference>
<gene>
    <name evidence="1" type="ORF">BVC80_7939g8</name>
</gene>
<name>A0A200PYQ4_MACCD</name>
<proteinExistence type="predicted"/>
<sequence length="160" mass="18081">MSHLMLTRKRKLEVMMDSVQTILDVGIMCYYICICAFAEDYYNRCILETDNGKSNKKARSLSMNLKIDGGINLITSSFSKFVDGTMDHLKSICDAMAQESGLNIQLFKELDKIDGLSEDDIIEAAKIIIDSSTKTKLFFGMSDERRAIYVKTKILKPSKP</sequence>
<protein>
    <submittedName>
        <fullName evidence="1">Uncharacterized protein</fullName>
    </submittedName>
</protein>
<dbReference type="AlphaFoldDB" id="A0A200PYQ4"/>
<dbReference type="InParanoid" id="A0A200PYQ4"/>
<dbReference type="STRING" id="56857.A0A200PYQ4"/>
<evidence type="ECO:0000313" key="2">
    <source>
        <dbReference type="Proteomes" id="UP000195402"/>
    </source>
</evidence>